<comment type="similarity">
    <text evidence="1 7">Belongs to the NAD-dependent glycerol-3-phosphate dehydrogenase family.</text>
</comment>
<dbReference type="InterPro" id="IPR008984">
    <property type="entry name" value="SMAD_FHA_dom_sf"/>
</dbReference>
<evidence type="ECO:0000256" key="4">
    <source>
        <dbReference type="ARBA" id="ARBA00048683"/>
    </source>
</evidence>
<reference evidence="11" key="1">
    <citation type="submission" date="2023-01" db="EMBL/GenBank/DDBJ databases">
        <title>Metagenome sequencing of chrysophaentin producing Chrysophaeum taylorii.</title>
        <authorList>
            <person name="Davison J."/>
            <person name="Bewley C."/>
        </authorList>
    </citation>
    <scope>NUCLEOTIDE SEQUENCE</scope>
    <source>
        <strain evidence="11">NIES-1699</strain>
    </source>
</reference>
<organism evidence="11 12">
    <name type="scientific">Chrysophaeum taylorii</name>
    <dbReference type="NCBI Taxonomy" id="2483200"/>
    <lineage>
        <taxon>Eukaryota</taxon>
        <taxon>Sar</taxon>
        <taxon>Stramenopiles</taxon>
        <taxon>Ochrophyta</taxon>
        <taxon>Pelagophyceae</taxon>
        <taxon>Pelagomonadales</taxon>
        <taxon>Pelagomonadaceae</taxon>
        <taxon>Chrysophaeum</taxon>
    </lineage>
</organism>
<gene>
    <name evidence="11" type="ORF">CTAYLR_002567</name>
</gene>
<dbReference type="EMBL" id="JAQMWT010000334">
    <property type="protein sequence ID" value="KAJ8604369.1"/>
    <property type="molecule type" value="Genomic_DNA"/>
</dbReference>
<dbReference type="GO" id="GO:0141152">
    <property type="term" value="F:glycerol-3-phosphate dehydrogenase (NAD+) activity"/>
    <property type="evidence" value="ECO:0007669"/>
    <property type="project" value="UniProtKB-UniRule"/>
</dbReference>
<evidence type="ECO:0000256" key="7">
    <source>
        <dbReference type="RuleBase" id="RU000437"/>
    </source>
</evidence>
<dbReference type="SUPFAM" id="SSF49879">
    <property type="entry name" value="SMAD/FHA domain"/>
    <property type="match status" value="1"/>
</dbReference>
<evidence type="ECO:0000313" key="11">
    <source>
        <dbReference type="EMBL" id="KAJ8604369.1"/>
    </source>
</evidence>
<dbReference type="GO" id="GO:0005829">
    <property type="term" value="C:cytosol"/>
    <property type="evidence" value="ECO:0007669"/>
    <property type="project" value="TreeGrafter"/>
</dbReference>
<comment type="catalytic activity">
    <reaction evidence="4 8">
        <text>sn-glycerol 3-phosphate + NAD(+) = dihydroxyacetone phosphate + NADH + H(+)</text>
        <dbReference type="Rhea" id="RHEA:11092"/>
        <dbReference type="ChEBI" id="CHEBI:15378"/>
        <dbReference type="ChEBI" id="CHEBI:57540"/>
        <dbReference type="ChEBI" id="CHEBI:57597"/>
        <dbReference type="ChEBI" id="CHEBI:57642"/>
        <dbReference type="ChEBI" id="CHEBI:57945"/>
        <dbReference type="EC" id="1.1.1.8"/>
    </reaction>
</comment>
<evidence type="ECO:0000256" key="6">
    <source>
        <dbReference type="ARBA" id="ARBA00084116"/>
    </source>
</evidence>
<dbReference type="InterPro" id="IPR036291">
    <property type="entry name" value="NAD(P)-bd_dom_sf"/>
</dbReference>
<dbReference type="Pfam" id="PF01210">
    <property type="entry name" value="NAD_Gly3P_dh_N"/>
    <property type="match status" value="1"/>
</dbReference>
<dbReference type="InterPro" id="IPR006109">
    <property type="entry name" value="G3P_DH_NAD-dep_C"/>
</dbReference>
<feature type="domain" description="Glycerol-3-phosphate dehydrogenase NAD-dependent C-terminal" evidence="10">
    <location>
        <begin position="775"/>
        <end position="920"/>
    </location>
</feature>
<keyword evidence="2 7" id="KW-0560">Oxidoreductase</keyword>
<keyword evidence="3 7" id="KW-0520">NAD</keyword>
<evidence type="ECO:0000256" key="2">
    <source>
        <dbReference type="ARBA" id="ARBA00023002"/>
    </source>
</evidence>
<evidence type="ECO:0000313" key="12">
    <source>
        <dbReference type="Proteomes" id="UP001230188"/>
    </source>
</evidence>
<dbReference type="NCBIfam" id="NF000940">
    <property type="entry name" value="PRK00094.1-2"/>
    <property type="match status" value="1"/>
</dbReference>
<evidence type="ECO:0000256" key="8">
    <source>
        <dbReference type="RuleBase" id="RU361243"/>
    </source>
</evidence>
<dbReference type="PROSITE" id="PS00957">
    <property type="entry name" value="NAD_G3PDH"/>
    <property type="match status" value="1"/>
</dbReference>
<dbReference type="GO" id="GO:0020015">
    <property type="term" value="C:glycosome"/>
    <property type="evidence" value="ECO:0007669"/>
    <property type="project" value="UniProtKB-SubCell"/>
</dbReference>
<dbReference type="PANTHER" id="PTHR11728:SF1">
    <property type="entry name" value="GLYCEROL-3-PHOSPHATE DEHYDROGENASE [NAD(+)] 2, CHLOROPLASTIC"/>
    <property type="match status" value="1"/>
</dbReference>
<dbReference type="EC" id="1.1.1.8" evidence="8"/>
<dbReference type="GO" id="GO:0005975">
    <property type="term" value="P:carbohydrate metabolic process"/>
    <property type="evidence" value="ECO:0007669"/>
    <property type="project" value="InterPro"/>
</dbReference>
<dbReference type="InterPro" id="IPR011128">
    <property type="entry name" value="G3P_DH_NAD-dep_N"/>
</dbReference>
<sequence>MTSSSLKLAFVVNPERVRSPTEVCVGERVFSVDAAGDREAVLSRIETKTTTTTTTTTVCAFGSGAASLLFGEHGGVDGAFHRIARGPGMMMMMASLVAAEEVHDLLGGWRQVEDPREALAEALAVRAAFALQTDAFSTHMVVRWGEATFVEVGGETFGYADPSLEWFRAAAAGQSGSAPEGALAGLVARVAHPITWIGCVGDDAIQTLELLATARSLLLYRGGETAVVVDRCLLSSAPREWLAKRGLDMDAGRLVNISPEPALTGRVRIRDDVRTVGALATTDLLLGRFDVRPSHATLSSSGLRVHEGALVLVNGEEVRGDVALNDGDTVCFGYSAVFAVGGGFDGVVVDKEEPRLLRRMVAEANAFADEFGEDVQFIDSGNIIVRSPKCEVDDAWTPRELVSRLAEMRNLRRRRRSDFSFIDAPDHQLVGIAFLYLDALTYLVDLRDAVPIATRRGERVGNLDVHVHPSLEGVGENLLDDTDELHLRNYLGQTLDIRIHILLRQSRGLPPSVFVRTRWFLSPQLLDTPRAPLDAVAMSPAIDARFHLRQIVTEAFLDYLATSALELEVFALAGPVLARKADDDDEEHHHHNGRGRGLKCTILGGGSFGLAMACVVARGGADATLLLRNKEHAKALNENHTHPQYLNDVRLPETIVATTDAAEALRDANFVIHAVPVQYSRRYLRKIAKLVPPEIPVLCTSKGIEKKSLELMCEILPSILGGDRGYAFLSGPSFAREIAKELATAVVVASEDKRLADEFAAILSSTSFRVFTSQDVVGVEVGGAVKNVIALAAGMCEGLDLGTNAVTALVTRGCYEMQRIALAMGGRSSTIMGLSGVGDTFGTCFGPLSRNRGLGLRLGRGEKLQDILNSATEVAEGVETAFALERLIKRNHKSYRLDLKFPIIFGVAEILRGDSTPRDGLESLMLMPLRPEFMSDPEPSKRSILKVNGRRAALYEPAAELDLVDMNDVAVALPPRPN</sequence>
<dbReference type="SUPFAM" id="SSF48179">
    <property type="entry name" value="6-phosphogluconate dehydrogenase C-terminal domain-like"/>
    <property type="match status" value="1"/>
</dbReference>
<evidence type="ECO:0000256" key="5">
    <source>
        <dbReference type="ARBA" id="ARBA00060503"/>
    </source>
</evidence>
<dbReference type="HAMAP" id="MF_00394">
    <property type="entry name" value="NAD_Glyc3P_dehydrog"/>
    <property type="match status" value="1"/>
</dbReference>
<dbReference type="Gene3D" id="2.60.200.20">
    <property type="match status" value="1"/>
</dbReference>
<dbReference type="Pfam" id="PF07479">
    <property type="entry name" value="NAD_Gly3P_dh_C"/>
    <property type="match status" value="1"/>
</dbReference>
<proteinExistence type="inferred from homology"/>
<evidence type="ECO:0000256" key="3">
    <source>
        <dbReference type="ARBA" id="ARBA00023027"/>
    </source>
</evidence>
<dbReference type="Proteomes" id="UP001230188">
    <property type="component" value="Unassembled WGS sequence"/>
</dbReference>
<dbReference type="Gene3D" id="1.10.1040.10">
    <property type="entry name" value="N-(1-d-carboxylethyl)-l-norvaline Dehydrogenase, domain 2"/>
    <property type="match status" value="1"/>
</dbReference>
<keyword evidence="12" id="KW-1185">Reference proteome</keyword>
<comment type="caution">
    <text evidence="11">The sequence shown here is derived from an EMBL/GenBank/DDBJ whole genome shotgun (WGS) entry which is preliminary data.</text>
</comment>
<name>A0AAD7UFR5_9STRA</name>
<dbReference type="PRINTS" id="PR00077">
    <property type="entry name" value="GPDHDRGNASE"/>
</dbReference>
<dbReference type="InterPro" id="IPR006168">
    <property type="entry name" value="G3P_DH_NAD-dep"/>
</dbReference>
<evidence type="ECO:0000259" key="10">
    <source>
        <dbReference type="Pfam" id="PF07479"/>
    </source>
</evidence>
<dbReference type="InterPro" id="IPR008927">
    <property type="entry name" value="6-PGluconate_DH-like_C_sf"/>
</dbReference>
<protein>
    <recommendedName>
        <fullName evidence="8">Glycerol-3-phosphate dehydrogenase [NAD(+)]</fullName>
        <ecNumber evidence="8">1.1.1.8</ecNumber>
    </recommendedName>
</protein>
<dbReference type="NCBIfam" id="NF000942">
    <property type="entry name" value="PRK00094.1-4"/>
    <property type="match status" value="1"/>
</dbReference>
<dbReference type="CDD" id="cd00060">
    <property type="entry name" value="FHA"/>
    <property type="match status" value="1"/>
</dbReference>
<dbReference type="GO" id="GO:0051287">
    <property type="term" value="F:NAD binding"/>
    <property type="evidence" value="ECO:0007669"/>
    <property type="project" value="UniProtKB-UniRule"/>
</dbReference>
<accession>A0AAD7UFR5</accession>
<dbReference type="FunFam" id="1.10.1040.10:FF:000001">
    <property type="entry name" value="Glycerol-3-phosphate dehydrogenase [NAD(P)+]"/>
    <property type="match status" value="1"/>
</dbReference>
<feature type="domain" description="Glycerol-3-phosphate dehydrogenase NAD-dependent N-terminal" evidence="9">
    <location>
        <begin position="600"/>
        <end position="755"/>
    </location>
</feature>
<dbReference type="InterPro" id="IPR013328">
    <property type="entry name" value="6PGD_dom2"/>
</dbReference>
<dbReference type="GO" id="GO:0046168">
    <property type="term" value="P:glycerol-3-phosphate catabolic process"/>
    <property type="evidence" value="ECO:0007669"/>
    <property type="project" value="UniProtKB-UniRule"/>
</dbReference>
<dbReference type="SUPFAM" id="SSF51735">
    <property type="entry name" value="NAD(P)-binding Rossmann-fold domains"/>
    <property type="match status" value="1"/>
</dbReference>
<dbReference type="PANTHER" id="PTHR11728">
    <property type="entry name" value="GLYCEROL-3-PHOSPHATE DEHYDROGENASE"/>
    <property type="match status" value="1"/>
</dbReference>
<evidence type="ECO:0000259" key="9">
    <source>
        <dbReference type="Pfam" id="PF01210"/>
    </source>
</evidence>
<evidence type="ECO:0000256" key="1">
    <source>
        <dbReference type="ARBA" id="ARBA00011009"/>
    </source>
</evidence>
<comment type="subcellular location">
    <subcellularLocation>
        <location evidence="5">Glycosome</location>
    </subcellularLocation>
</comment>
<keyword evidence="6" id="KW-0327">Glycosome</keyword>
<dbReference type="Gene3D" id="3.40.50.720">
    <property type="entry name" value="NAD(P)-binding Rossmann-like Domain"/>
    <property type="match status" value="1"/>
</dbReference>
<dbReference type="AlphaFoldDB" id="A0AAD7UFR5"/>
<dbReference type="FunFam" id="3.40.50.720:FF:000019">
    <property type="entry name" value="Glycerol-3-phosphate dehydrogenase [NAD(P)+]"/>
    <property type="match status" value="1"/>
</dbReference>